<dbReference type="PANTHER" id="PTHR47396">
    <property type="entry name" value="TYPE I RESTRICTION ENZYME ECOKI R PROTEIN"/>
    <property type="match status" value="1"/>
</dbReference>
<comment type="caution">
    <text evidence="3">The sequence shown here is derived from an EMBL/GenBank/DDBJ whole genome shotgun (WGS) entry which is preliminary data.</text>
</comment>
<protein>
    <submittedName>
        <fullName evidence="3">DEAD/DEAH box helicase family protein</fullName>
    </submittedName>
</protein>
<dbReference type="PROSITE" id="PS51192">
    <property type="entry name" value="HELICASE_ATP_BIND_1"/>
    <property type="match status" value="1"/>
</dbReference>
<keyword evidence="3" id="KW-0347">Helicase</keyword>
<sequence>MADSIEELAQRSRNFGYLFQHEPLLVLDGATAEAYIYSDPDSAMAKARRFTETLAKLLVTRTQTPVQGTTQGARVKALAEAGVLVPKIRRAFDDVRISGNRAVHSHWGDVRAALSCVRACFELGVWFHLASCDDPAPEGFVPPPDPVTQPATSPSENAELEQLHRELERLRERLAAVKVARDGQVSKLEAEARARRQAEEELARALADREALRSLVAQGQQELVAAQARFASQLASAPKVRPAQRDAFIARAQHVAGEPLTEAEVRERVDEQLRLAGWDVQDANDVNLFAGQGVAVREVPTAKGVADYLLHVDHKIVGVIEAKREGVILTPVEAQSARYADRLTASQQFAAWRIPLPFRYETTAVETHFTNTLDPSPRARPVFSFHRPETLARWMRDADAEPEIPTLRAKIRELPELDPRGLRGAQARAVAGLEESLARDEPRGLIQMATGAGKTYMAVTQTYRLLRYAKARRVLFLVDRNNLGKQAYTEFDNFITPDDGRKFTELYNVERLGAAAMQDSTKVVISTVQRLYARLRGEPVDPEVEDEAYDSYDAGDVVEVAYSADLPPETFDLIIVDECHRSIYGVWRQVLEYFDAFLVGLTATPVKQTFGFFHQNLVSEYTYRESVADAVNVDFDVYRIRTEHAEQGATIDQGIVVPIMSRPTRRKRYEELDEDFTWTGTQLGRKVISTGQLRLVMETFRERLFTEIFPGRAYVPKTLIFAVDDNHAEEIVNMARTVFGKGNDFCKKITYKAADPDALIAEFRNSPDLRIAVTVNMIATGTDIRPLECVFFLNEVKSWALFEQMKGRGARTVEPGELKQVTPDVESKDRFVIVDAVGVTDSPRVDATPLMQHSEKQISFEALLKKVGNLTISPDEASTLAGRLARLNRQITPDERNELEALAGRPLAEVIASVSGCADPDTLQEAHDTGGKAAVHSLVVQAVRPLAENAELRRRLLEIRRAHDIYWDEVNRDTLIDAAAQDPKLRAQEVVTSWRTYLDEHREEITAIEAAYRSGLPGRAAYAKLKELAARIARPPHEWTPDELWRSYERLNLAADKRGAQHGPVDLIGLIRYELGLDTEPKPHRSVVEERYAAWLVKQQHAGVEFTADQRWWLDHICDVVITHAAVDHTELDKPPFTDRGGIDGFLHTFGDANAAILLSDLNRNLIA</sequence>
<dbReference type="GO" id="GO:0005829">
    <property type="term" value="C:cytosol"/>
    <property type="evidence" value="ECO:0007669"/>
    <property type="project" value="TreeGrafter"/>
</dbReference>
<reference evidence="3" key="1">
    <citation type="submission" date="2021-03" db="EMBL/GenBank/DDBJ databases">
        <authorList>
            <person name="Kanchanasin P."/>
            <person name="Saeng-In P."/>
            <person name="Phongsopitanun W."/>
            <person name="Yuki M."/>
            <person name="Kudo T."/>
            <person name="Ohkuma M."/>
            <person name="Tanasupawat S."/>
        </authorList>
    </citation>
    <scope>NUCLEOTIDE SEQUENCE</scope>
    <source>
        <strain evidence="3">GKU 128</strain>
    </source>
</reference>
<dbReference type="Pfam" id="PF13643">
    <property type="entry name" value="DUF4145"/>
    <property type="match status" value="1"/>
</dbReference>
<keyword evidence="3" id="KW-0067">ATP-binding</keyword>
<dbReference type="GO" id="GO:0006304">
    <property type="term" value="P:DNA modification"/>
    <property type="evidence" value="ECO:0007669"/>
    <property type="project" value="InterPro"/>
</dbReference>
<dbReference type="CDD" id="cd18032">
    <property type="entry name" value="DEXHc_RE_I_III_res"/>
    <property type="match status" value="1"/>
</dbReference>
<dbReference type="SUPFAM" id="SSF52540">
    <property type="entry name" value="P-loop containing nucleoside triphosphate hydrolases"/>
    <property type="match status" value="2"/>
</dbReference>
<dbReference type="GO" id="GO:0004386">
    <property type="term" value="F:helicase activity"/>
    <property type="evidence" value="ECO:0007669"/>
    <property type="project" value="UniProtKB-KW"/>
</dbReference>
<dbReference type="Gene3D" id="3.40.50.300">
    <property type="entry name" value="P-loop containing nucleotide triphosphate hydrolases"/>
    <property type="match status" value="2"/>
</dbReference>
<dbReference type="GO" id="GO:0016787">
    <property type="term" value="F:hydrolase activity"/>
    <property type="evidence" value="ECO:0007669"/>
    <property type="project" value="InterPro"/>
</dbReference>
<evidence type="ECO:0000259" key="2">
    <source>
        <dbReference type="PROSITE" id="PS51192"/>
    </source>
</evidence>
<dbReference type="InterPro" id="IPR006935">
    <property type="entry name" value="Helicase/UvrB_N"/>
</dbReference>
<feature type="coiled-coil region" evidence="1">
    <location>
        <begin position="153"/>
        <end position="215"/>
    </location>
</feature>
<dbReference type="SMART" id="SM00487">
    <property type="entry name" value="DEXDc"/>
    <property type="match status" value="1"/>
</dbReference>
<dbReference type="InterPro" id="IPR013670">
    <property type="entry name" value="EcoEI_R_C_dom"/>
</dbReference>
<dbReference type="AlphaFoldDB" id="A0A939PSC2"/>
<keyword evidence="3" id="KW-0378">Hydrolase</keyword>
<dbReference type="InterPro" id="IPR025285">
    <property type="entry name" value="DUF4145"/>
</dbReference>
<dbReference type="GO" id="GO:0005524">
    <property type="term" value="F:ATP binding"/>
    <property type="evidence" value="ECO:0007669"/>
    <property type="project" value="InterPro"/>
</dbReference>
<proteinExistence type="predicted"/>
<dbReference type="PANTHER" id="PTHR47396:SF1">
    <property type="entry name" value="ATP-DEPENDENT HELICASE IRC3-RELATED"/>
    <property type="match status" value="1"/>
</dbReference>
<dbReference type="GO" id="GO:0003677">
    <property type="term" value="F:DNA binding"/>
    <property type="evidence" value="ECO:0007669"/>
    <property type="project" value="InterPro"/>
</dbReference>
<organism evidence="3 4">
    <name type="scientific">Actinomadura barringtoniae</name>
    <dbReference type="NCBI Taxonomy" id="1427535"/>
    <lineage>
        <taxon>Bacteria</taxon>
        <taxon>Bacillati</taxon>
        <taxon>Actinomycetota</taxon>
        <taxon>Actinomycetes</taxon>
        <taxon>Streptosporangiales</taxon>
        <taxon>Thermomonosporaceae</taxon>
        <taxon>Actinomadura</taxon>
    </lineage>
</organism>
<dbReference type="InterPro" id="IPR027417">
    <property type="entry name" value="P-loop_NTPase"/>
</dbReference>
<keyword evidence="1" id="KW-0175">Coiled coil</keyword>
<dbReference type="EMBL" id="JAGEOJ010000025">
    <property type="protein sequence ID" value="MBO2454204.1"/>
    <property type="molecule type" value="Genomic_DNA"/>
</dbReference>
<dbReference type="Proteomes" id="UP000669179">
    <property type="component" value="Unassembled WGS sequence"/>
</dbReference>
<keyword evidence="3" id="KW-0547">Nucleotide-binding</keyword>
<evidence type="ECO:0000313" key="3">
    <source>
        <dbReference type="EMBL" id="MBO2454204.1"/>
    </source>
</evidence>
<dbReference type="RefSeq" id="WP_208262415.1">
    <property type="nucleotide sequence ID" value="NZ_JAGEOJ010000025.1"/>
</dbReference>
<name>A0A939PSC2_9ACTN</name>
<feature type="domain" description="Helicase ATP-binding" evidence="2">
    <location>
        <begin position="435"/>
        <end position="623"/>
    </location>
</feature>
<evidence type="ECO:0000313" key="4">
    <source>
        <dbReference type="Proteomes" id="UP000669179"/>
    </source>
</evidence>
<evidence type="ECO:0000256" key="1">
    <source>
        <dbReference type="SAM" id="Coils"/>
    </source>
</evidence>
<dbReference type="Gene3D" id="3.90.1570.30">
    <property type="match status" value="1"/>
</dbReference>
<dbReference type="Pfam" id="PF08463">
    <property type="entry name" value="EcoEI_R_C"/>
    <property type="match status" value="1"/>
</dbReference>
<gene>
    <name evidence="3" type="ORF">J4573_44450</name>
</gene>
<keyword evidence="4" id="KW-1185">Reference proteome</keyword>
<accession>A0A939PSC2</accession>
<dbReference type="Pfam" id="PF04851">
    <property type="entry name" value="ResIII"/>
    <property type="match status" value="1"/>
</dbReference>
<dbReference type="InterPro" id="IPR014001">
    <property type="entry name" value="Helicase_ATP-bd"/>
</dbReference>
<dbReference type="InterPro" id="IPR050742">
    <property type="entry name" value="Helicase_Restrict-Modif_Enz"/>
</dbReference>